<evidence type="ECO:0000256" key="1">
    <source>
        <dbReference type="ARBA" id="ARBA00004776"/>
    </source>
</evidence>
<sequence>MTSIRDAGLLPTGFTVRLNRHVRVRDQGRTLVGGAPTRMIRLSPAAGDYLHERTIRVRDRSSALLADRLIEGGLADPIVADLPDLDPAQVTVVIPVRDRPAALDRLLTCIGDRHHVIVVDDASLAPAAIADVVARHRAELVALKRNMGPATARNEGLKRVTTPYVAFADDDVVLEPDALPLLLRHFHDPRVAMVAPRVLGLRLPGRDRWVGRYEDARSSLDLGVHPGIVRPRAPVSWVPSACLLARVDALGSGFSAGMRVGEDVDLAWRLAGEGHRVRYEPAAIVHHEHRTAIPDWLRRKAFYGTGADLLAQRHGRDVAPAIVTPWSAAFAAALLLQRRWSLPAAALIFAAATLRLSSKVRNTERPVRLGAVLTFDRALAATWQLKALLLRHWWPLAAIGCLLSRRMRRAVAAAALFDTVVDFRRTKAHLDPFRFAIARRLDDVAYGCGVWYGAFKGRSLRALLPDIRWKGTHSHHERSTDVRRAEIR</sequence>
<dbReference type="InterPro" id="IPR029044">
    <property type="entry name" value="Nucleotide-diphossugar_trans"/>
</dbReference>
<keyword evidence="4 6" id="KW-0808">Transferase</keyword>
<evidence type="ECO:0000313" key="6">
    <source>
        <dbReference type="EMBL" id="MBB5966446.1"/>
    </source>
</evidence>
<dbReference type="PANTHER" id="PTHR43179:SF12">
    <property type="entry name" value="GALACTOFURANOSYLTRANSFERASE GLFT2"/>
    <property type="match status" value="1"/>
</dbReference>
<reference evidence="6 7" key="1">
    <citation type="submission" date="2020-08" db="EMBL/GenBank/DDBJ databases">
        <title>Genomic Encyclopedia of Type Strains, Phase III (KMG-III): the genomes of soil and plant-associated and newly described type strains.</title>
        <authorList>
            <person name="Whitman W."/>
        </authorList>
    </citation>
    <scope>NUCLEOTIDE SEQUENCE [LARGE SCALE GENOMIC DNA]</scope>
    <source>
        <strain evidence="6 7">CECT 3303</strain>
    </source>
</reference>
<dbReference type="PANTHER" id="PTHR43179">
    <property type="entry name" value="RHAMNOSYLTRANSFERASE WBBL"/>
    <property type="match status" value="1"/>
</dbReference>
<evidence type="ECO:0000256" key="3">
    <source>
        <dbReference type="ARBA" id="ARBA00022676"/>
    </source>
</evidence>
<evidence type="ECO:0000256" key="2">
    <source>
        <dbReference type="ARBA" id="ARBA00006739"/>
    </source>
</evidence>
<dbReference type="NCBIfam" id="TIGR03965">
    <property type="entry name" value="mycofact_glyco"/>
    <property type="match status" value="1"/>
</dbReference>
<comment type="caution">
    <text evidence="6">The sequence shown here is derived from an EMBL/GenBank/DDBJ whole genome shotgun (WGS) entry which is preliminary data.</text>
</comment>
<comment type="pathway">
    <text evidence="1">Cell wall biogenesis; cell wall polysaccharide biosynthesis.</text>
</comment>
<dbReference type="Pfam" id="PF00535">
    <property type="entry name" value="Glycos_transf_2"/>
    <property type="match status" value="1"/>
</dbReference>
<dbReference type="Gene3D" id="3.90.550.10">
    <property type="entry name" value="Spore Coat Polysaccharide Biosynthesis Protein SpsA, Chain A"/>
    <property type="match status" value="1"/>
</dbReference>
<proteinExistence type="inferred from homology"/>
<organism evidence="6 7">
    <name type="scientific">Planomonospora venezuelensis</name>
    <dbReference type="NCBI Taxonomy" id="1999"/>
    <lineage>
        <taxon>Bacteria</taxon>
        <taxon>Bacillati</taxon>
        <taxon>Actinomycetota</taxon>
        <taxon>Actinomycetes</taxon>
        <taxon>Streptosporangiales</taxon>
        <taxon>Streptosporangiaceae</taxon>
        <taxon>Planomonospora</taxon>
    </lineage>
</organism>
<dbReference type="AlphaFoldDB" id="A0A841DGY1"/>
<comment type="similarity">
    <text evidence="2">Belongs to the glycosyltransferase 2 family.</text>
</comment>
<evidence type="ECO:0000313" key="7">
    <source>
        <dbReference type="Proteomes" id="UP000562352"/>
    </source>
</evidence>
<dbReference type="Proteomes" id="UP000562352">
    <property type="component" value="Unassembled WGS sequence"/>
</dbReference>
<dbReference type="InterPro" id="IPR001173">
    <property type="entry name" value="Glyco_trans_2-like"/>
</dbReference>
<keyword evidence="7" id="KW-1185">Reference proteome</keyword>
<keyword evidence="3" id="KW-0328">Glycosyltransferase</keyword>
<feature type="domain" description="Glycosyltransferase 2-like" evidence="5">
    <location>
        <begin position="91"/>
        <end position="199"/>
    </location>
</feature>
<protein>
    <submittedName>
        <fullName evidence="6">Mycofactocin system glycosyltransferase</fullName>
    </submittedName>
</protein>
<accession>A0A841DGY1</accession>
<evidence type="ECO:0000256" key="4">
    <source>
        <dbReference type="ARBA" id="ARBA00022679"/>
    </source>
</evidence>
<dbReference type="SUPFAM" id="SSF53448">
    <property type="entry name" value="Nucleotide-diphospho-sugar transferases"/>
    <property type="match status" value="1"/>
</dbReference>
<dbReference type="InterPro" id="IPR023981">
    <property type="entry name" value="MftF"/>
</dbReference>
<name>A0A841DGY1_PLAVE</name>
<dbReference type="GO" id="GO:0016757">
    <property type="term" value="F:glycosyltransferase activity"/>
    <property type="evidence" value="ECO:0007669"/>
    <property type="project" value="UniProtKB-KW"/>
</dbReference>
<evidence type="ECO:0000259" key="5">
    <source>
        <dbReference type="Pfam" id="PF00535"/>
    </source>
</evidence>
<dbReference type="RefSeq" id="WP_184946555.1">
    <property type="nucleotide sequence ID" value="NZ_BAAAWZ010000001.1"/>
</dbReference>
<gene>
    <name evidence="6" type="ORF">FHS22_005737</name>
</gene>
<dbReference type="EMBL" id="JACHJJ010000023">
    <property type="protein sequence ID" value="MBB5966446.1"/>
    <property type="molecule type" value="Genomic_DNA"/>
</dbReference>